<dbReference type="InterPro" id="IPR004089">
    <property type="entry name" value="MCPsignal_dom"/>
</dbReference>
<evidence type="ECO:0000256" key="3">
    <source>
        <dbReference type="ARBA" id="ARBA00022481"/>
    </source>
</evidence>
<feature type="domain" description="Methyl-accepting transducer" evidence="11">
    <location>
        <begin position="294"/>
        <end position="530"/>
    </location>
</feature>
<evidence type="ECO:0000313" key="14">
    <source>
        <dbReference type="Proteomes" id="UP000077752"/>
    </source>
</evidence>
<comment type="subcellular location">
    <subcellularLocation>
        <location evidence="1">Cell membrane</location>
        <topology evidence="1">Multi-pass membrane protein</topology>
    </subcellularLocation>
</comment>
<evidence type="ECO:0000256" key="7">
    <source>
        <dbReference type="ARBA" id="ARBA00023224"/>
    </source>
</evidence>
<evidence type="ECO:0000259" key="12">
    <source>
        <dbReference type="PROSITE" id="PS50885"/>
    </source>
</evidence>
<protein>
    <recommendedName>
        <fullName evidence="15">Methyl-accepting chemotaxis protein</fullName>
    </recommendedName>
</protein>
<dbReference type="InterPro" id="IPR003660">
    <property type="entry name" value="HAMP_dom"/>
</dbReference>
<dbReference type="Pfam" id="PF00672">
    <property type="entry name" value="HAMP"/>
    <property type="match status" value="1"/>
</dbReference>
<feature type="domain" description="HAMP" evidence="12">
    <location>
        <begin position="236"/>
        <end position="289"/>
    </location>
</feature>
<dbReference type="FunFam" id="1.10.287.950:FF:000001">
    <property type="entry name" value="Methyl-accepting chemotaxis sensory transducer"/>
    <property type="match status" value="1"/>
</dbReference>
<comment type="caution">
    <text evidence="13">The sequence shown here is derived from an EMBL/GenBank/DDBJ whole genome shotgun (WGS) entry which is preliminary data.</text>
</comment>
<dbReference type="PRINTS" id="PR00260">
    <property type="entry name" value="CHEMTRNSDUCR"/>
</dbReference>
<evidence type="ECO:0000256" key="4">
    <source>
        <dbReference type="ARBA" id="ARBA00022692"/>
    </source>
</evidence>
<dbReference type="Pfam" id="PF00015">
    <property type="entry name" value="MCPsignal"/>
    <property type="match status" value="1"/>
</dbReference>
<evidence type="ECO:0000256" key="6">
    <source>
        <dbReference type="ARBA" id="ARBA00023136"/>
    </source>
</evidence>
<keyword evidence="2" id="KW-1003">Cell membrane</keyword>
<evidence type="ECO:0008006" key="15">
    <source>
        <dbReference type="Google" id="ProtNLM"/>
    </source>
</evidence>
<evidence type="ECO:0000259" key="11">
    <source>
        <dbReference type="PROSITE" id="PS50111"/>
    </source>
</evidence>
<feature type="transmembrane region" description="Helical" evidence="10">
    <location>
        <begin position="214"/>
        <end position="235"/>
    </location>
</feature>
<dbReference type="CDD" id="cd11386">
    <property type="entry name" value="MCP_signal"/>
    <property type="match status" value="1"/>
</dbReference>
<dbReference type="GO" id="GO:0004888">
    <property type="term" value="F:transmembrane signaling receptor activity"/>
    <property type="evidence" value="ECO:0007669"/>
    <property type="project" value="InterPro"/>
</dbReference>
<name>A0A177SUZ1_PSEPU</name>
<dbReference type="CDD" id="cd06225">
    <property type="entry name" value="HAMP"/>
    <property type="match status" value="1"/>
</dbReference>
<dbReference type="EMBL" id="LUCV01000004">
    <property type="protein sequence ID" value="OAI94822.1"/>
    <property type="molecule type" value="Genomic_DNA"/>
</dbReference>
<dbReference type="Proteomes" id="UP000077752">
    <property type="component" value="Unassembled WGS sequence"/>
</dbReference>
<keyword evidence="7 9" id="KW-0807">Transducer</keyword>
<evidence type="ECO:0000256" key="9">
    <source>
        <dbReference type="PROSITE-ProRule" id="PRU00284"/>
    </source>
</evidence>
<dbReference type="PROSITE" id="PS50111">
    <property type="entry name" value="CHEMOTAXIS_TRANSDUC_2"/>
    <property type="match status" value="1"/>
</dbReference>
<dbReference type="InterPro" id="IPR004090">
    <property type="entry name" value="Chemotax_Me-accpt_rcpt"/>
</dbReference>
<evidence type="ECO:0000256" key="5">
    <source>
        <dbReference type="ARBA" id="ARBA00022989"/>
    </source>
</evidence>
<dbReference type="GO" id="GO:0006935">
    <property type="term" value="P:chemotaxis"/>
    <property type="evidence" value="ECO:0007669"/>
    <property type="project" value="InterPro"/>
</dbReference>
<evidence type="ECO:0000256" key="1">
    <source>
        <dbReference type="ARBA" id="ARBA00004651"/>
    </source>
</evidence>
<accession>A0A177SUZ1</accession>
<dbReference type="PANTHER" id="PTHR32089">
    <property type="entry name" value="METHYL-ACCEPTING CHEMOTAXIS PROTEIN MCPB"/>
    <property type="match status" value="1"/>
</dbReference>
<reference evidence="13 14" key="1">
    <citation type="submission" date="2016-03" db="EMBL/GenBank/DDBJ databases">
        <title>Draft Genome Assembly of Pseudomonas putida strain CBF10-2.</title>
        <authorList>
            <person name="Iyer R.S."/>
            <person name="Damania A."/>
        </authorList>
    </citation>
    <scope>NUCLEOTIDE SEQUENCE [LARGE SCALE GENOMIC DNA]</scope>
    <source>
        <strain evidence="13 14">CBF10-2</strain>
    </source>
</reference>
<evidence type="ECO:0000256" key="2">
    <source>
        <dbReference type="ARBA" id="ARBA00022475"/>
    </source>
</evidence>
<evidence type="ECO:0000313" key="13">
    <source>
        <dbReference type="EMBL" id="OAI94822.1"/>
    </source>
</evidence>
<dbReference type="GO" id="GO:0005886">
    <property type="term" value="C:plasma membrane"/>
    <property type="evidence" value="ECO:0007669"/>
    <property type="project" value="UniProtKB-SubCell"/>
</dbReference>
<dbReference type="SUPFAM" id="SSF58104">
    <property type="entry name" value="Methyl-accepting chemotaxis protein (MCP) signaling domain"/>
    <property type="match status" value="1"/>
</dbReference>
<gene>
    <name evidence="13" type="ORF">AYO28_07280</name>
</gene>
<sequence>MRSLSIRTKLAITALFSSLMLLLVGASGWHGVQQLGRQLDLLGNQRAPAVEHLLSLRLGQLTTVNATREMISWNLDPFENIVDKTPILEEARDFYTSVGEDKQRSEARTQAAFDAYSALPKSAEEDAAWQELQQEWSNFLDTNSQINAVLEQLRETHDWGRLRQGMSQIIGLDRTSQGALNTLGGQLDRLIEMNKVAAAQARLQGIEQQQRAQWLIAGIFCLALAGLLVSAWLIARGIVGALQEMRQTIVAVARDNDFTLRAGVRGHDEVGQTTAAFNSLLDKLQQALGSVLGNAEQLGEMAEHARQASQRVHDSSINQNEAATVIAAAIEQMSASIGHISSNTDDARERAHDAGDSAAQGTRIIARNNDEMDAISTTVESAQGLIEALGEHSNRISLVMQVIKEVAEQTNLLALNAAIEAARAGDLGRGFAVVADEVRQLAARTSGSSEEIAGRVTAMQTAAADAMAGMHRVSAQVGNGKALSGQASERMDTIRSTSLQVAEAVGLIATAISQQNAAAQDMAQRIETVANMSETNRAAAEQTSGVSTDLSSLAQRLREEVGQFRI</sequence>
<dbReference type="SMART" id="SM00304">
    <property type="entry name" value="HAMP"/>
    <property type="match status" value="1"/>
</dbReference>
<keyword evidence="5 10" id="KW-1133">Transmembrane helix</keyword>
<keyword evidence="3" id="KW-0488">Methylation</keyword>
<keyword evidence="6 10" id="KW-0472">Membrane</keyword>
<keyword evidence="4 10" id="KW-0812">Transmembrane</keyword>
<dbReference type="SMART" id="SM00283">
    <property type="entry name" value="MA"/>
    <property type="match status" value="1"/>
</dbReference>
<organism evidence="13 14">
    <name type="scientific">Pseudomonas putida</name>
    <name type="common">Arthrobacter siderocapsulatus</name>
    <dbReference type="NCBI Taxonomy" id="303"/>
    <lineage>
        <taxon>Bacteria</taxon>
        <taxon>Pseudomonadati</taxon>
        <taxon>Pseudomonadota</taxon>
        <taxon>Gammaproteobacteria</taxon>
        <taxon>Pseudomonadales</taxon>
        <taxon>Pseudomonadaceae</taxon>
        <taxon>Pseudomonas</taxon>
    </lineage>
</organism>
<dbReference type="PROSITE" id="PS50885">
    <property type="entry name" value="HAMP"/>
    <property type="match status" value="1"/>
</dbReference>
<dbReference type="GO" id="GO:0007165">
    <property type="term" value="P:signal transduction"/>
    <property type="evidence" value="ECO:0007669"/>
    <property type="project" value="UniProtKB-KW"/>
</dbReference>
<proteinExistence type="inferred from homology"/>
<dbReference type="PANTHER" id="PTHR32089:SF119">
    <property type="entry name" value="METHYL-ACCEPTING CHEMOTAXIS PROTEIN CTPL"/>
    <property type="match status" value="1"/>
</dbReference>
<evidence type="ECO:0000256" key="8">
    <source>
        <dbReference type="ARBA" id="ARBA00029447"/>
    </source>
</evidence>
<dbReference type="RefSeq" id="WP_064301393.1">
    <property type="nucleotide sequence ID" value="NZ_LUCV01000004.1"/>
</dbReference>
<dbReference type="AlphaFoldDB" id="A0A177SUZ1"/>
<comment type="similarity">
    <text evidence="8">Belongs to the methyl-accepting chemotaxis (MCP) protein family.</text>
</comment>
<evidence type="ECO:0000256" key="10">
    <source>
        <dbReference type="SAM" id="Phobius"/>
    </source>
</evidence>
<dbReference type="Gene3D" id="1.10.287.950">
    <property type="entry name" value="Methyl-accepting chemotaxis protein"/>
    <property type="match status" value="1"/>
</dbReference>